<organism evidence="2">
    <name type="scientific">Haptolina ericina</name>
    <dbReference type="NCBI Taxonomy" id="156174"/>
    <lineage>
        <taxon>Eukaryota</taxon>
        <taxon>Haptista</taxon>
        <taxon>Haptophyta</taxon>
        <taxon>Prymnesiophyceae</taxon>
        <taxon>Prymnesiales</taxon>
        <taxon>Prymnesiaceae</taxon>
        <taxon>Haptolina</taxon>
    </lineage>
</organism>
<dbReference type="SUPFAM" id="SSF51735">
    <property type="entry name" value="NAD(P)-binding Rossmann-fold domains"/>
    <property type="match status" value="1"/>
</dbReference>
<accession>A0A7S3F1N9</accession>
<dbReference type="InterPro" id="IPR016040">
    <property type="entry name" value="NAD(P)-bd_dom"/>
</dbReference>
<name>A0A7S3F1N9_9EUKA</name>
<gene>
    <name evidence="2" type="ORF">HERI1096_LOCUS19707</name>
</gene>
<proteinExistence type="predicted"/>
<dbReference type="InterPro" id="IPR044163">
    <property type="entry name" value="SARED1-like"/>
</dbReference>
<evidence type="ECO:0000313" key="2">
    <source>
        <dbReference type="EMBL" id="CAE0119008.1"/>
    </source>
</evidence>
<evidence type="ECO:0000259" key="1">
    <source>
        <dbReference type="Pfam" id="PF13460"/>
    </source>
</evidence>
<dbReference type="InterPro" id="IPR036291">
    <property type="entry name" value="NAD(P)-bd_dom_sf"/>
</dbReference>
<dbReference type="Gene3D" id="3.40.50.720">
    <property type="entry name" value="NAD(P)-binding Rossmann-like Domain"/>
    <property type="match status" value="1"/>
</dbReference>
<dbReference type="AlphaFoldDB" id="A0A7S3F1N9"/>
<dbReference type="Pfam" id="PF13460">
    <property type="entry name" value="NAD_binding_10"/>
    <property type="match status" value="1"/>
</dbReference>
<dbReference type="PANTHER" id="PTHR14194">
    <property type="entry name" value="NITROGEN METABOLIC REGULATION PROTEIN NMR-RELATED"/>
    <property type="match status" value="1"/>
</dbReference>
<dbReference type="GO" id="GO:0016491">
    <property type="term" value="F:oxidoreductase activity"/>
    <property type="evidence" value="ECO:0007669"/>
    <property type="project" value="InterPro"/>
</dbReference>
<reference evidence="2" key="1">
    <citation type="submission" date="2021-01" db="EMBL/GenBank/DDBJ databases">
        <authorList>
            <person name="Corre E."/>
            <person name="Pelletier E."/>
            <person name="Niang G."/>
            <person name="Scheremetjew M."/>
            <person name="Finn R."/>
            <person name="Kale V."/>
            <person name="Holt S."/>
            <person name="Cochrane G."/>
            <person name="Meng A."/>
            <person name="Brown T."/>
            <person name="Cohen L."/>
        </authorList>
    </citation>
    <scope>NUCLEOTIDE SEQUENCE</scope>
    <source>
        <strain evidence="2">CCMP281</strain>
    </source>
</reference>
<feature type="domain" description="NAD(P)-binding" evidence="1">
    <location>
        <begin position="2"/>
        <end position="136"/>
    </location>
</feature>
<dbReference type="EMBL" id="HBHX01035537">
    <property type="protein sequence ID" value="CAE0119008.1"/>
    <property type="molecule type" value="Transcribed_RNA"/>
</dbReference>
<dbReference type="PANTHER" id="PTHR14194:SF86">
    <property type="entry name" value="OS05G0110300 PROTEIN"/>
    <property type="match status" value="1"/>
</dbReference>
<dbReference type="GO" id="GO:0009507">
    <property type="term" value="C:chloroplast"/>
    <property type="evidence" value="ECO:0007669"/>
    <property type="project" value="TreeGrafter"/>
</dbReference>
<sequence length="178" mass="18163">MGMDTVAIAVGTGGGASEDEMKAIEFQGVENQAAALAAVGNGSLTSLRVVLCSSMGTTNPKPPPFEGGAVLFWKLNAEAFLSSSGIPSTIVKPCGLKDAPQGTSELATGHDDTIPGLVASHAIARADVAAVMAEAVVQRSAVRFALCSKLLGKPTTDYAALLDQARWPWQRAAPALAA</sequence>
<protein>
    <recommendedName>
        <fullName evidence="1">NAD(P)-binding domain-containing protein</fullName>
    </recommendedName>
</protein>